<dbReference type="AlphaFoldDB" id="A0A834XAZ5"/>
<comment type="caution">
    <text evidence="3">The sequence shown here is derived from an EMBL/GenBank/DDBJ whole genome shotgun (WGS) entry which is preliminary data.</text>
</comment>
<evidence type="ECO:0000313" key="4">
    <source>
        <dbReference type="Proteomes" id="UP000634136"/>
    </source>
</evidence>
<keyword evidence="2" id="KW-0732">Signal</keyword>
<dbReference type="EMBL" id="JAAIUW010000002">
    <property type="protein sequence ID" value="KAF7841257.1"/>
    <property type="molecule type" value="Genomic_DNA"/>
</dbReference>
<evidence type="ECO:0000256" key="1">
    <source>
        <dbReference type="SAM" id="MobiDB-lite"/>
    </source>
</evidence>
<feature type="compositionally biased region" description="Low complexity" evidence="1">
    <location>
        <begin position="42"/>
        <end position="56"/>
    </location>
</feature>
<accession>A0A834XAZ5</accession>
<feature type="compositionally biased region" description="Basic and acidic residues" evidence="1">
    <location>
        <begin position="230"/>
        <end position="241"/>
    </location>
</feature>
<organism evidence="3 4">
    <name type="scientific">Senna tora</name>
    <dbReference type="NCBI Taxonomy" id="362788"/>
    <lineage>
        <taxon>Eukaryota</taxon>
        <taxon>Viridiplantae</taxon>
        <taxon>Streptophyta</taxon>
        <taxon>Embryophyta</taxon>
        <taxon>Tracheophyta</taxon>
        <taxon>Spermatophyta</taxon>
        <taxon>Magnoliopsida</taxon>
        <taxon>eudicotyledons</taxon>
        <taxon>Gunneridae</taxon>
        <taxon>Pentapetalae</taxon>
        <taxon>rosids</taxon>
        <taxon>fabids</taxon>
        <taxon>Fabales</taxon>
        <taxon>Fabaceae</taxon>
        <taxon>Caesalpinioideae</taxon>
        <taxon>Cassia clade</taxon>
        <taxon>Senna</taxon>
    </lineage>
</organism>
<proteinExistence type="predicted"/>
<keyword evidence="4" id="KW-1185">Reference proteome</keyword>
<feature type="chain" id="PRO_5032632330" evidence="2">
    <location>
        <begin position="19"/>
        <end position="306"/>
    </location>
</feature>
<dbReference type="OrthoDB" id="10642139at2759"/>
<name>A0A834XAZ5_9FABA</name>
<feature type="region of interest" description="Disordered" evidence="1">
    <location>
        <begin position="27"/>
        <end position="72"/>
    </location>
</feature>
<evidence type="ECO:0000256" key="2">
    <source>
        <dbReference type="SAM" id="SignalP"/>
    </source>
</evidence>
<reference evidence="3" key="1">
    <citation type="submission" date="2020-09" db="EMBL/GenBank/DDBJ databases">
        <title>Genome-Enabled Discovery of Anthraquinone Biosynthesis in Senna tora.</title>
        <authorList>
            <person name="Kang S.-H."/>
            <person name="Pandey R.P."/>
            <person name="Lee C.-M."/>
            <person name="Sim J.-S."/>
            <person name="Jeong J.-T."/>
            <person name="Choi B.-S."/>
            <person name="Jung M."/>
            <person name="Ginzburg D."/>
            <person name="Zhao K."/>
            <person name="Won S.Y."/>
            <person name="Oh T.-J."/>
            <person name="Yu Y."/>
            <person name="Kim N.-H."/>
            <person name="Lee O.R."/>
            <person name="Lee T.-H."/>
            <person name="Bashyal P."/>
            <person name="Kim T.-S."/>
            <person name="Lee W.-H."/>
            <person name="Kawkins C."/>
            <person name="Kim C.-K."/>
            <person name="Kim J.S."/>
            <person name="Ahn B.O."/>
            <person name="Rhee S.Y."/>
            <person name="Sohng J.K."/>
        </authorList>
    </citation>
    <scope>NUCLEOTIDE SEQUENCE</scope>
    <source>
        <tissue evidence="3">Leaf</tissue>
    </source>
</reference>
<feature type="compositionally biased region" description="Basic and acidic residues" evidence="1">
    <location>
        <begin position="27"/>
        <end position="36"/>
    </location>
</feature>
<sequence>MPSMYALVLLLGNVIVHLFYKYEPQDHPPAAEDHTNVHQSEAAEPSTTTQPTTAPSSKKRVAQSVEAPKQTRARVCKSKSVLHPNPEPIPSCLEFDELEHQSRYHTIRSLAIVQCKYLNPYTLDSLHLKNDVFLFADAIGWSAYFRIHCPIVVELVREFYSTFSFRMPKGSNLDTKDLIQFRLVGKHFSMSITQFNIASSASYKDSFCDYPENCVAARAYGDLISDHSVKYDPSQSKDRRQQQRQIPQPPSNSSTAMDAKLVALDSKLEAVQQEGQNLRRSVDGMQEFMERSFDEIRRLLQDSHRL</sequence>
<feature type="signal peptide" evidence="2">
    <location>
        <begin position="1"/>
        <end position="18"/>
    </location>
</feature>
<evidence type="ECO:0000313" key="3">
    <source>
        <dbReference type="EMBL" id="KAF7841257.1"/>
    </source>
</evidence>
<gene>
    <name evidence="3" type="ORF">G2W53_003555</name>
</gene>
<dbReference type="Proteomes" id="UP000634136">
    <property type="component" value="Unassembled WGS sequence"/>
</dbReference>
<protein>
    <submittedName>
        <fullName evidence="3">Vegetative cell wall protein gp1-like</fullName>
    </submittedName>
</protein>
<feature type="region of interest" description="Disordered" evidence="1">
    <location>
        <begin position="230"/>
        <end position="256"/>
    </location>
</feature>